<dbReference type="AlphaFoldDB" id="A0AB34J7H7"/>
<evidence type="ECO:0000256" key="6">
    <source>
        <dbReference type="ARBA" id="ARBA00031181"/>
    </source>
</evidence>
<comment type="catalytic activity">
    <reaction evidence="1">
        <text>3-hydroxy-2-methylpropanoyl-CoA + H2O = 3-hydroxy-2-methylpropanoate + CoA + H(+)</text>
        <dbReference type="Rhea" id="RHEA:20888"/>
        <dbReference type="ChEBI" id="CHEBI:11805"/>
        <dbReference type="ChEBI" id="CHEBI:15377"/>
        <dbReference type="ChEBI" id="CHEBI:15378"/>
        <dbReference type="ChEBI" id="CHEBI:57287"/>
        <dbReference type="ChEBI" id="CHEBI:57340"/>
        <dbReference type="EC" id="3.1.2.4"/>
    </reaction>
</comment>
<dbReference type="GO" id="GO:0003860">
    <property type="term" value="F:3-hydroxyisobutyryl-CoA hydrolase activity"/>
    <property type="evidence" value="ECO:0007669"/>
    <property type="project" value="UniProtKB-EC"/>
</dbReference>
<proteinExistence type="predicted"/>
<keyword evidence="4" id="KW-0378">Hydrolase</keyword>
<evidence type="ECO:0000313" key="8">
    <source>
        <dbReference type="EMBL" id="KAL1515323.1"/>
    </source>
</evidence>
<dbReference type="InterPro" id="IPR045004">
    <property type="entry name" value="ECH_dom"/>
</dbReference>
<dbReference type="GO" id="GO:0005739">
    <property type="term" value="C:mitochondrion"/>
    <property type="evidence" value="ECO:0007669"/>
    <property type="project" value="UniProtKB-SubCell"/>
</dbReference>
<reference evidence="8 9" key="1">
    <citation type="journal article" date="2024" name="Science">
        <title>Giant polyketide synthase enzymes in the biosynthesis of giant marine polyether toxins.</title>
        <authorList>
            <person name="Fallon T.R."/>
            <person name="Shende V.V."/>
            <person name="Wierzbicki I.H."/>
            <person name="Pendleton A.L."/>
            <person name="Watervoot N.F."/>
            <person name="Auber R.P."/>
            <person name="Gonzalez D.J."/>
            <person name="Wisecaver J.H."/>
            <person name="Moore B.S."/>
        </authorList>
    </citation>
    <scope>NUCLEOTIDE SEQUENCE [LARGE SCALE GENOMIC DNA]</scope>
    <source>
        <strain evidence="8 9">12B1</strain>
    </source>
</reference>
<dbReference type="Pfam" id="PF16113">
    <property type="entry name" value="ECH_2"/>
    <property type="match status" value="1"/>
</dbReference>
<organism evidence="8 9">
    <name type="scientific">Prymnesium parvum</name>
    <name type="common">Toxic golden alga</name>
    <dbReference type="NCBI Taxonomy" id="97485"/>
    <lineage>
        <taxon>Eukaryota</taxon>
        <taxon>Haptista</taxon>
        <taxon>Haptophyta</taxon>
        <taxon>Prymnesiophyceae</taxon>
        <taxon>Prymnesiales</taxon>
        <taxon>Prymnesiaceae</taxon>
        <taxon>Prymnesium</taxon>
    </lineage>
</organism>
<comment type="subcellular location">
    <subcellularLocation>
        <location evidence="2">Mitochondrion</location>
    </subcellularLocation>
</comment>
<keyword evidence="5" id="KW-0496">Mitochondrion</keyword>
<evidence type="ECO:0000259" key="7">
    <source>
        <dbReference type="Pfam" id="PF16113"/>
    </source>
</evidence>
<dbReference type="NCBIfam" id="NF004127">
    <property type="entry name" value="PRK05617.1"/>
    <property type="match status" value="1"/>
</dbReference>
<gene>
    <name evidence="8" type="ORF">AB1Y20_001954</name>
</gene>
<dbReference type="EC" id="3.1.2.4" evidence="3"/>
<dbReference type="Gene3D" id="3.90.226.10">
    <property type="entry name" value="2-enoyl-CoA Hydratase, Chain A, domain 1"/>
    <property type="match status" value="1"/>
</dbReference>
<evidence type="ECO:0000256" key="3">
    <source>
        <dbReference type="ARBA" id="ARBA00011915"/>
    </source>
</evidence>
<dbReference type="InterPro" id="IPR029045">
    <property type="entry name" value="ClpP/crotonase-like_dom_sf"/>
</dbReference>
<feature type="domain" description="Enoyl-CoA hydratase/isomerase" evidence="7">
    <location>
        <begin position="31"/>
        <end position="367"/>
    </location>
</feature>
<dbReference type="FunFam" id="3.90.226.10:FF:000026">
    <property type="entry name" value="3-hydroxyisobutyryl-CoA hydrolase, mitochondrial"/>
    <property type="match status" value="1"/>
</dbReference>
<sequence>MARWLGSGASAALRAVADDTMVVDRRGSLASIVLSRPKALNSIHLGMVRTIARAIEESAADPRVSALVMRGAGDKAFCAGGDVRAVMEAARERPNLSPGVEDASDAFFREEYALNAAIAGCPKPQVSIWDGIVMGGGAGLSVHGAFRVATERALFAMPETAIGLFPDVGASYFLSRLPGETGTFLGLTGARLGATDLLECGLATHYVPSSAVGQVEEQLQACGTAEAVGSALAALAAPPPHAEEQKVRPRLAAERAAIDECFSAPSVEAICARLEARADAWGDETLATLRKMSPTSLKVTLRLLRHARGASLARCLQAEFRACQQFMEPGSDFFEGIRAALVDKDRNPAWSPATIGEVSEASVDLYFQSLGARELVLHTPPGFSSAESKL</sequence>
<dbReference type="Proteomes" id="UP001515480">
    <property type="component" value="Unassembled WGS sequence"/>
</dbReference>
<protein>
    <recommendedName>
        <fullName evidence="3">3-hydroxyisobutyryl-CoA hydrolase</fullName>
        <ecNumber evidence="3">3.1.2.4</ecNumber>
    </recommendedName>
    <alternativeName>
        <fullName evidence="6">3-hydroxyisobutyryl-coenzyme A hydrolase</fullName>
    </alternativeName>
</protein>
<dbReference type="PANTHER" id="PTHR43176:SF3">
    <property type="entry name" value="3-HYDROXYISOBUTYRYL-COA HYDROLASE, MITOCHONDRIAL"/>
    <property type="match status" value="1"/>
</dbReference>
<dbReference type="SUPFAM" id="SSF52096">
    <property type="entry name" value="ClpP/crotonase"/>
    <property type="match status" value="1"/>
</dbReference>
<evidence type="ECO:0000313" key="9">
    <source>
        <dbReference type="Proteomes" id="UP001515480"/>
    </source>
</evidence>
<evidence type="ECO:0000256" key="1">
    <source>
        <dbReference type="ARBA" id="ARBA00001709"/>
    </source>
</evidence>
<dbReference type="PANTHER" id="PTHR43176">
    <property type="entry name" value="3-HYDROXYISOBUTYRYL-COA HYDROLASE-RELATED"/>
    <property type="match status" value="1"/>
</dbReference>
<evidence type="ECO:0000256" key="2">
    <source>
        <dbReference type="ARBA" id="ARBA00004173"/>
    </source>
</evidence>
<name>A0AB34J7H7_PRYPA</name>
<dbReference type="EMBL" id="JBGBPQ010000011">
    <property type="protein sequence ID" value="KAL1515323.1"/>
    <property type="molecule type" value="Genomic_DNA"/>
</dbReference>
<keyword evidence="9" id="KW-1185">Reference proteome</keyword>
<dbReference type="GO" id="GO:0006574">
    <property type="term" value="P:L-valine catabolic process"/>
    <property type="evidence" value="ECO:0007669"/>
    <property type="project" value="TreeGrafter"/>
</dbReference>
<evidence type="ECO:0000256" key="4">
    <source>
        <dbReference type="ARBA" id="ARBA00022801"/>
    </source>
</evidence>
<comment type="caution">
    <text evidence="8">The sequence shown here is derived from an EMBL/GenBank/DDBJ whole genome shotgun (WGS) entry which is preliminary data.</text>
</comment>
<dbReference type="InterPro" id="IPR032259">
    <property type="entry name" value="HIBYL-CoA-H"/>
</dbReference>
<accession>A0AB34J7H7</accession>
<dbReference type="CDD" id="cd06558">
    <property type="entry name" value="crotonase-like"/>
    <property type="match status" value="1"/>
</dbReference>
<evidence type="ECO:0000256" key="5">
    <source>
        <dbReference type="ARBA" id="ARBA00023128"/>
    </source>
</evidence>